<dbReference type="GO" id="GO:0006888">
    <property type="term" value="P:endoplasmic reticulum to Golgi vesicle-mediated transport"/>
    <property type="evidence" value="ECO:0007669"/>
    <property type="project" value="TreeGrafter"/>
</dbReference>
<evidence type="ECO:0000313" key="2">
    <source>
        <dbReference type="Proteomes" id="UP000316621"/>
    </source>
</evidence>
<dbReference type="PANTHER" id="PTHR10013:SF0">
    <property type="entry name" value="GENERAL VESICULAR TRANSPORT FACTOR P115"/>
    <property type="match status" value="1"/>
</dbReference>
<dbReference type="GO" id="GO:0006886">
    <property type="term" value="P:intracellular protein transport"/>
    <property type="evidence" value="ECO:0007669"/>
    <property type="project" value="TreeGrafter"/>
</dbReference>
<evidence type="ECO:0000313" key="1">
    <source>
        <dbReference type="EMBL" id="RZC49683.1"/>
    </source>
</evidence>
<name>A0A4Y7ILB3_PAPSO</name>
<dbReference type="AlphaFoldDB" id="A0A4Y7ILB3"/>
<dbReference type="GO" id="GO:0061025">
    <property type="term" value="P:membrane fusion"/>
    <property type="evidence" value="ECO:0007669"/>
    <property type="project" value="TreeGrafter"/>
</dbReference>
<dbReference type="Proteomes" id="UP000316621">
    <property type="component" value="Chromosome 2"/>
</dbReference>
<sequence length="203" mass="22921">MLLNHKTRNEPCKPGAHFITLEKINGEEKKLHTKIKAHEAISLIYSSSSETVFTKGLVVILLGECVIYNRSAESGKDSFMVVDAISQKIGLYSILPKFELHRRGFLRFFEQDIPIYGPCSATKWKGGNYGLSTAHAHIARIKRYGDKFFVDEVCYLLLQMPNWFVRLFLIPHTSNKATSIGKSIHHSHGRHFLGNSTAICLST</sequence>
<accession>A0A4Y7ILB3</accession>
<dbReference type="InterPro" id="IPR011989">
    <property type="entry name" value="ARM-like"/>
</dbReference>
<organism evidence="1 2">
    <name type="scientific">Papaver somniferum</name>
    <name type="common">Opium poppy</name>
    <dbReference type="NCBI Taxonomy" id="3469"/>
    <lineage>
        <taxon>Eukaryota</taxon>
        <taxon>Viridiplantae</taxon>
        <taxon>Streptophyta</taxon>
        <taxon>Embryophyta</taxon>
        <taxon>Tracheophyta</taxon>
        <taxon>Spermatophyta</taxon>
        <taxon>Magnoliopsida</taxon>
        <taxon>Ranunculales</taxon>
        <taxon>Papaveraceae</taxon>
        <taxon>Papaveroideae</taxon>
        <taxon>Papaver</taxon>
    </lineage>
</organism>
<dbReference type="STRING" id="3469.A0A4Y7ILB3"/>
<dbReference type="EMBL" id="CM010716">
    <property type="protein sequence ID" value="RZC49683.1"/>
    <property type="molecule type" value="Genomic_DNA"/>
</dbReference>
<dbReference type="GO" id="GO:0005795">
    <property type="term" value="C:Golgi stack"/>
    <property type="evidence" value="ECO:0007669"/>
    <property type="project" value="TreeGrafter"/>
</dbReference>
<keyword evidence="2" id="KW-1185">Reference proteome</keyword>
<gene>
    <name evidence="1" type="ORF">C5167_018107</name>
</gene>
<proteinExistence type="predicted"/>
<protein>
    <submittedName>
        <fullName evidence="1">Uncharacterized protein</fullName>
    </submittedName>
</protein>
<dbReference type="Gramene" id="RZC49683">
    <property type="protein sequence ID" value="RZC49683"/>
    <property type="gene ID" value="C5167_018107"/>
</dbReference>
<dbReference type="GO" id="GO:0005783">
    <property type="term" value="C:endoplasmic reticulum"/>
    <property type="evidence" value="ECO:0007669"/>
    <property type="project" value="TreeGrafter"/>
</dbReference>
<dbReference type="PANTHER" id="PTHR10013">
    <property type="entry name" value="GENERAL VESICULAR TRANSPORT FACTOR P115"/>
    <property type="match status" value="1"/>
</dbReference>
<dbReference type="Gene3D" id="1.25.10.10">
    <property type="entry name" value="Leucine-rich Repeat Variant"/>
    <property type="match status" value="1"/>
</dbReference>
<dbReference type="InterPro" id="IPR024095">
    <property type="entry name" value="Vesicle_P115"/>
</dbReference>
<reference evidence="1 2" key="1">
    <citation type="journal article" date="2018" name="Science">
        <title>The opium poppy genome and morphinan production.</title>
        <authorList>
            <person name="Guo L."/>
            <person name="Winzer T."/>
            <person name="Yang X."/>
            <person name="Li Y."/>
            <person name="Ning Z."/>
            <person name="He Z."/>
            <person name="Teodor R."/>
            <person name="Lu Y."/>
            <person name="Bowser T.A."/>
            <person name="Graham I.A."/>
            <person name="Ye K."/>
        </authorList>
    </citation>
    <scope>NUCLEOTIDE SEQUENCE [LARGE SCALE GENOMIC DNA]</scope>
    <source>
        <strain evidence="2">cv. HN1</strain>
        <tissue evidence="1">Leaves</tissue>
    </source>
</reference>
<dbReference type="GO" id="GO:0048211">
    <property type="term" value="P:Golgi vesicle docking"/>
    <property type="evidence" value="ECO:0007669"/>
    <property type="project" value="TreeGrafter"/>
</dbReference>
<dbReference type="GO" id="GO:0012507">
    <property type="term" value="C:ER to Golgi transport vesicle membrane"/>
    <property type="evidence" value="ECO:0007669"/>
    <property type="project" value="TreeGrafter"/>
</dbReference>